<feature type="domain" description="AAA+ ATPase" evidence="4">
    <location>
        <begin position="552"/>
        <end position="681"/>
    </location>
</feature>
<evidence type="ECO:0000256" key="2">
    <source>
        <dbReference type="ARBA" id="ARBA00022741"/>
    </source>
</evidence>
<dbReference type="RefSeq" id="WP_176976926.1">
    <property type="nucleotide sequence ID" value="NZ_JABZEO010000008.1"/>
</dbReference>
<reference evidence="5 6" key="1">
    <citation type="submission" date="2020-06" db="EMBL/GenBank/DDBJ databases">
        <title>Whole-genome sequence of Allochromatium humboldtianum DSM 21881, type strain.</title>
        <authorList>
            <person name="Kyndt J.A."/>
            <person name="Meyer T.E."/>
        </authorList>
    </citation>
    <scope>NUCLEOTIDE SEQUENCE [LARGE SCALE GENOMIC DNA]</scope>
    <source>
        <strain evidence="5 6">DSM 21881</strain>
    </source>
</reference>
<dbReference type="GO" id="GO:0016887">
    <property type="term" value="F:ATP hydrolysis activity"/>
    <property type="evidence" value="ECO:0007669"/>
    <property type="project" value="InterPro"/>
</dbReference>
<dbReference type="CDD" id="cd19481">
    <property type="entry name" value="RecA-like_protease"/>
    <property type="match status" value="1"/>
</dbReference>
<evidence type="ECO:0000313" key="5">
    <source>
        <dbReference type="EMBL" id="NVZ10184.1"/>
    </source>
</evidence>
<name>A0A850R8I9_9GAMM</name>
<dbReference type="EMBL" id="JABZEO010000008">
    <property type="protein sequence ID" value="NVZ10184.1"/>
    <property type="molecule type" value="Genomic_DNA"/>
</dbReference>
<evidence type="ECO:0000256" key="1">
    <source>
        <dbReference type="ARBA" id="ARBA00006914"/>
    </source>
</evidence>
<accession>A0A850R8I9</accession>
<dbReference type="SMART" id="SM00382">
    <property type="entry name" value="AAA"/>
    <property type="match status" value="2"/>
</dbReference>
<keyword evidence="3 5" id="KW-0067">ATP-binding</keyword>
<protein>
    <submittedName>
        <fullName evidence="5">ATP-binding protein</fullName>
    </submittedName>
</protein>
<evidence type="ECO:0000313" key="6">
    <source>
        <dbReference type="Proteomes" id="UP000592294"/>
    </source>
</evidence>
<comment type="similarity">
    <text evidence="1">Belongs to the AAA ATPase family.</text>
</comment>
<dbReference type="Gene3D" id="3.40.50.300">
    <property type="entry name" value="P-loop containing nucleotide triphosphate hydrolases"/>
    <property type="match status" value="2"/>
</dbReference>
<dbReference type="PANTHER" id="PTHR23073">
    <property type="entry name" value="26S PROTEASOME REGULATORY SUBUNIT"/>
    <property type="match status" value="1"/>
</dbReference>
<keyword evidence="6" id="KW-1185">Reference proteome</keyword>
<gene>
    <name evidence="5" type="ORF">HW932_13025</name>
</gene>
<organism evidence="5 6">
    <name type="scientific">Allochromatium humboldtianum</name>
    <dbReference type="NCBI Taxonomy" id="504901"/>
    <lineage>
        <taxon>Bacteria</taxon>
        <taxon>Pseudomonadati</taxon>
        <taxon>Pseudomonadota</taxon>
        <taxon>Gammaproteobacteria</taxon>
        <taxon>Chromatiales</taxon>
        <taxon>Chromatiaceae</taxon>
        <taxon>Allochromatium</taxon>
    </lineage>
</organism>
<dbReference type="GO" id="GO:0005524">
    <property type="term" value="F:ATP binding"/>
    <property type="evidence" value="ECO:0007669"/>
    <property type="project" value="UniProtKB-KW"/>
</dbReference>
<keyword evidence="2" id="KW-0547">Nucleotide-binding</keyword>
<comment type="caution">
    <text evidence="5">The sequence shown here is derived from an EMBL/GenBank/DDBJ whole genome shotgun (WGS) entry which is preliminary data.</text>
</comment>
<evidence type="ECO:0000256" key="3">
    <source>
        <dbReference type="ARBA" id="ARBA00022840"/>
    </source>
</evidence>
<dbReference type="Pfam" id="PF00004">
    <property type="entry name" value="AAA"/>
    <property type="match status" value="2"/>
</dbReference>
<dbReference type="Proteomes" id="UP000592294">
    <property type="component" value="Unassembled WGS sequence"/>
</dbReference>
<dbReference type="InterPro" id="IPR003593">
    <property type="entry name" value="AAA+_ATPase"/>
</dbReference>
<dbReference type="InterPro" id="IPR027417">
    <property type="entry name" value="P-loop_NTPase"/>
</dbReference>
<evidence type="ECO:0000259" key="4">
    <source>
        <dbReference type="SMART" id="SM00382"/>
    </source>
</evidence>
<dbReference type="SUPFAM" id="SSF52540">
    <property type="entry name" value="P-loop containing nucleoside triphosphate hydrolases"/>
    <property type="match status" value="2"/>
</dbReference>
<dbReference type="InterPro" id="IPR003959">
    <property type="entry name" value="ATPase_AAA_core"/>
</dbReference>
<sequence>MNPNTRPHRTLWRRDFSPVPAAERRLAHLALNWLRVESPLADQPSPHLADQLSEDHNLTALWQLTRPLLDAEAVKHWMLGVVFEQHAANEAEAEEENQESWLRELQRQRHETECADFDPNADPIQYSGMSRALREFFKTVPSWVYQRLAALDTEPALSPTLILLGEALEVEATSLRVLDFLELREQSEPLRILLGRSRRHGLRLNLERLSRLLGLELSLIRSALSRRAPLRALGLLERERHPTDLDDFLSPSPLLREVLEAAPTDIEGLLALLIEPAPPGQWRVPDFPHLAEAAERTRTVLTQAAATGTAGVNALFYGPPGTGKTELARALASAAGLRAYQVRSSDEDEDGLDREGRLSAYLVAQRLLARRRDAVLIFDEVEDAFESGDSLLSLLRGESVTGHQKGWMNRILEENPVPAIWISNRTSGMDAAFLRRFLLPLAFTLPPRSVRRQMAERHLGDLGLSPDLLDELAADTALAPAQLGAVRRLLDLQPESAPEPTVRAGIAALRQLLHGAPAPRRRTAATRFDVAYLNLGGSLNPSALVRALERQGHGRLCFYGPPGTGKTAFAEVLAEALDRELVARQASDLLSPYIGETEHNLARLFREIDPRHTVLLLDEVDSFLADRRQAQRSWERTQVNELLQQMERFPGIFVAATNLMAGLDGAALRRFDFKLHFRALTGPQRIALFAREALGDEQAPVPPAYGRHLETLQGLTPGDFATVCRQQALLGETLTPEQFLKRLMAEWRLKSEEARMA</sequence>
<feature type="domain" description="AAA+ ATPase" evidence="4">
    <location>
        <begin position="310"/>
        <end position="447"/>
    </location>
</feature>
<dbReference type="InterPro" id="IPR050221">
    <property type="entry name" value="26S_Proteasome_ATPase"/>
</dbReference>
<dbReference type="AlphaFoldDB" id="A0A850R8I9"/>
<proteinExistence type="inferred from homology"/>